<feature type="DNA-binding region" description="H-T-H motif" evidence="4">
    <location>
        <begin position="30"/>
        <end position="49"/>
    </location>
</feature>
<gene>
    <name evidence="7" type="ORF">ACFSCY_07315</name>
</gene>
<dbReference type="RefSeq" id="WP_343975407.1">
    <property type="nucleotide sequence ID" value="NZ_BAAAJG010000008.1"/>
</dbReference>
<evidence type="ECO:0000313" key="7">
    <source>
        <dbReference type="EMBL" id="MFD1529247.1"/>
    </source>
</evidence>
<comment type="caution">
    <text evidence="7">The sequence shown here is derived from an EMBL/GenBank/DDBJ whole genome shotgun (WGS) entry which is preliminary data.</text>
</comment>
<evidence type="ECO:0000313" key="8">
    <source>
        <dbReference type="Proteomes" id="UP001597145"/>
    </source>
</evidence>
<dbReference type="Proteomes" id="UP001597145">
    <property type="component" value="Unassembled WGS sequence"/>
</dbReference>
<dbReference type="PANTHER" id="PTHR30055">
    <property type="entry name" value="HTH-TYPE TRANSCRIPTIONAL REGULATOR RUTR"/>
    <property type="match status" value="1"/>
</dbReference>
<proteinExistence type="predicted"/>
<sequence length="250" mass="27528">MPDTSQRERAQRILDAAAELVLRWGYKRVTIEEVAKHAGIGKGTVYLHFESRAWLFMCVLMRESLGLVDELTAAIERDATAVLPAEQARLGYLGVQRRPLLRAMFVRDNELLGELAHEGAINPVREWKGELAFEQFHLLREHGLMRTDLDIDTQKYVVGAVQTGFYLHQSALGSSDADPQVAATAMSHTIQSAVQPPGSPDPEALAAVVPAVLASYQRVRASLAAAIDERPSKRPGPPDNRSGLPQRGFE</sequence>
<evidence type="ECO:0000256" key="3">
    <source>
        <dbReference type="ARBA" id="ARBA00023163"/>
    </source>
</evidence>
<dbReference type="PANTHER" id="PTHR30055:SF234">
    <property type="entry name" value="HTH-TYPE TRANSCRIPTIONAL REGULATOR BETI"/>
    <property type="match status" value="1"/>
</dbReference>
<evidence type="ECO:0000256" key="5">
    <source>
        <dbReference type="SAM" id="MobiDB-lite"/>
    </source>
</evidence>
<dbReference type="PRINTS" id="PR00455">
    <property type="entry name" value="HTHTETR"/>
</dbReference>
<dbReference type="SUPFAM" id="SSF46689">
    <property type="entry name" value="Homeodomain-like"/>
    <property type="match status" value="1"/>
</dbReference>
<feature type="domain" description="HTH tetR-type" evidence="6">
    <location>
        <begin position="7"/>
        <end position="67"/>
    </location>
</feature>
<keyword evidence="8" id="KW-1185">Reference proteome</keyword>
<dbReference type="Gene3D" id="1.10.357.10">
    <property type="entry name" value="Tetracycline Repressor, domain 2"/>
    <property type="match status" value="1"/>
</dbReference>
<feature type="region of interest" description="Disordered" evidence="5">
    <location>
        <begin position="226"/>
        <end position="250"/>
    </location>
</feature>
<dbReference type="Pfam" id="PF00440">
    <property type="entry name" value="TetR_N"/>
    <property type="match status" value="1"/>
</dbReference>
<name>A0ABW4FG76_9PSEU</name>
<dbReference type="InterPro" id="IPR009057">
    <property type="entry name" value="Homeodomain-like_sf"/>
</dbReference>
<dbReference type="InterPro" id="IPR050109">
    <property type="entry name" value="HTH-type_TetR-like_transc_reg"/>
</dbReference>
<reference evidence="8" key="1">
    <citation type="journal article" date="2019" name="Int. J. Syst. Evol. Microbiol.">
        <title>The Global Catalogue of Microorganisms (GCM) 10K type strain sequencing project: providing services to taxonomists for standard genome sequencing and annotation.</title>
        <authorList>
            <consortium name="The Broad Institute Genomics Platform"/>
            <consortium name="The Broad Institute Genome Sequencing Center for Infectious Disease"/>
            <person name="Wu L."/>
            <person name="Ma J."/>
        </authorList>
    </citation>
    <scope>NUCLEOTIDE SEQUENCE [LARGE SCALE GENOMIC DNA]</scope>
    <source>
        <strain evidence="8">JCM 12165</strain>
    </source>
</reference>
<evidence type="ECO:0000259" key="6">
    <source>
        <dbReference type="PROSITE" id="PS50977"/>
    </source>
</evidence>
<keyword evidence="3" id="KW-0804">Transcription</keyword>
<keyword evidence="2 4" id="KW-0238">DNA-binding</keyword>
<organism evidence="7 8">
    <name type="scientific">Pseudonocardia aurantiaca</name>
    <dbReference type="NCBI Taxonomy" id="75290"/>
    <lineage>
        <taxon>Bacteria</taxon>
        <taxon>Bacillati</taxon>
        <taxon>Actinomycetota</taxon>
        <taxon>Actinomycetes</taxon>
        <taxon>Pseudonocardiales</taxon>
        <taxon>Pseudonocardiaceae</taxon>
        <taxon>Pseudonocardia</taxon>
    </lineage>
</organism>
<dbReference type="EMBL" id="JBHUCP010000004">
    <property type="protein sequence ID" value="MFD1529247.1"/>
    <property type="molecule type" value="Genomic_DNA"/>
</dbReference>
<keyword evidence="1" id="KW-0805">Transcription regulation</keyword>
<evidence type="ECO:0000256" key="1">
    <source>
        <dbReference type="ARBA" id="ARBA00023015"/>
    </source>
</evidence>
<dbReference type="PROSITE" id="PS50977">
    <property type="entry name" value="HTH_TETR_2"/>
    <property type="match status" value="1"/>
</dbReference>
<evidence type="ECO:0000256" key="2">
    <source>
        <dbReference type="ARBA" id="ARBA00023125"/>
    </source>
</evidence>
<protein>
    <submittedName>
        <fullName evidence="7">TetR/AcrR family transcriptional regulator</fullName>
    </submittedName>
</protein>
<dbReference type="InterPro" id="IPR001647">
    <property type="entry name" value="HTH_TetR"/>
</dbReference>
<evidence type="ECO:0000256" key="4">
    <source>
        <dbReference type="PROSITE-ProRule" id="PRU00335"/>
    </source>
</evidence>
<accession>A0ABW4FG76</accession>